<evidence type="ECO:0000313" key="3">
    <source>
        <dbReference type="EMBL" id="GGT86488.1"/>
    </source>
</evidence>
<dbReference type="EMBL" id="BMQS01000001">
    <property type="protein sequence ID" value="GGT86488.1"/>
    <property type="molecule type" value="Genomic_DNA"/>
</dbReference>
<protein>
    <submittedName>
        <fullName evidence="2">Uncharacterized protein</fullName>
    </submittedName>
</protein>
<proteinExistence type="predicted"/>
<dbReference type="KEGG" id="sacd:HS1genome_0092"/>
<reference evidence="3" key="4">
    <citation type="submission" date="2020-09" db="EMBL/GenBank/DDBJ databases">
        <authorList>
            <person name="Sun Q."/>
            <person name="Ohkuma M."/>
        </authorList>
    </citation>
    <scope>NUCLEOTIDE SEQUENCE</scope>
    <source>
        <strain evidence="3">JCM 31740</strain>
    </source>
</reference>
<gene>
    <name evidence="3" type="ORF">GCM10007116_00540</name>
    <name evidence="2" type="ORF">HS1genome_0092</name>
</gene>
<reference evidence="2" key="3">
    <citation type="journal article" date="2019" name="BMC Res. Notes">
        <title>Complete genome sequence of the Sulfodiicoccus acidiphilus strain HS-1T, the first crenarchaeon that lacks polB3, isolated from an acidic hot spring in Ohwaku-dani, Hakone, Japan.</title>
        <authorList>
            <person name="Sakai H.D."/>
            <person name="Kurosawa N."/>
        </authorList>
    </citation>
    <scope>NUCLEOTIDE SEQUENCE</scope>
    <source>
        <strain evidence="2">HS-1</strain>
    </source>
</reference>
<dbReference type="AlphaFoldDB" id="A0A348B0K1"/>
<feature type="transmembrane region" description="Helical" evidence="1">
    <location>
        <begin position="52"/>
        <end position="75"/>
    </location>
</feature>
<keyword evidence="1" id="KW-0472">Membrane</keyword>
<name>A0A348B0K1_9CREN</name>
<accession>A0A348B0K1</accession>
<dbReference type="Proteomes" id="UP000276741">
    <property type="component" value="Chromosome"/>
</dbReference>
<evidence type="ECO:0000313" key="2">
    <source>
        <dbReference type="EMBL" id="BBD71703.1"/>
    </source>
</evidence>
<keyword evidence="1" id="KW-1133">Transmembrane helix</keyword>
<evidence type="ECO:0000313" key="4">
    <source>
        <dbReference type="Proteomes" id="UP000276741"/>
    </source>
</evidence>
<organism evidence="2 4">
    <name type="scientific">Sulfodiicoccus acidiphilus</name>
    <dbReference type="NCBI Taxonomy" id="1670455"/>
    <lineage>
        <taxon>Archaea</taxon>
        <taxon>Thermoproteota</taxon>
        <taxon>Thermoprotei</taxon>
        <taxon>Sulfolobales</taxon>
        <taxon>Sulfolobaceae</taxon>
        <taxon>Sulfodiicoccus</taxon>
    </lineage>
</organism>
<evidence type="ECO:0000256" key="1">
    <source>
        <dbReference type="SAM" id="Phobius"/>
    </source>
</evidence>
<dbReference type="EMBL" id="AP018553">
    <property type="protein sequence ID" value="BBD71703.1"/>
    <property type="molecule type" value="Genomic_DNA"/>
</dbReference>
<sequence>MIPVIGPPLSGFLIGRETSDFTQALKYVAFSLPFSALGALFLYLGIPTIQKYLYAILIYSLATPFIISFMITTFYNKVELTYDEDTLEIRLWLKNIDPSFDPNTLFKMALDMALRKIRNPYYKSKIKTVMECPPLRVRVNQDGIVMRKNCNGIVVEATVVNDKAKIKVSIPY</sequence>
<keyword evidence="1" id="KW-0812">Transmembrane</keyword>
<feature type="transmembrane region" description="Helical" evidence="1">
    <location>
        <begin position="24"/>
        <end position="46"/>
    </location>
</feature>
<reference evidence="3" key="1">
    <citation type="journal article" date="2014" name="Int. J. Syst. Evol. Microbiol.">
        <title>Complete genome sequence of Corynebacterium casei LMG S-19264T (=DSM 44701T), isolated from a smear-ripened cheese.</title>
        <authorList>
            <consortium name="US DOE Joint Genome Institute (JGI-PGF)"/>
            <person name="Walter F."/>
            <person name="Albersmeier A."/>
            <person name="Kalinowski J."/>
            <person name="Ruckert C."/>
        </authorList>
    </citation>
    <scope>NUCLEOTIDE SEQUENCE</scope>
    <source>
        <strain evidence="3">JCM 31740</strain>
    </source>
</reference>
<dbReference type="Proteomes" id="UP000616143">
    <property type="component" value="Unassembled WGS sequence"/>
</dbReference>
<reference evidence="4" key="2">
    <citation type="submission" date="2018-04" db="EMBL/GenBank/DDBJ databases">
        <title>Complete genome sequence of Sulfodiicoccus acidiphilus strain HS-1.</title>
        <authorList>
            <person name="Sakai H.D."/>
            <person name="Kurosawa N."/>
        </authorList>
    </citation>
    <scope>NUCLEOTIDE SEQUENCE [LARGE SCALE GENOMIC DNA]</scope>
    <source>
        <strain evidence="4">HS-1</strain>
    </source>
</reference>
<keyword evidence="4" id="KW-1185">Reference proteome</keyword>